<evidence type="ECO:0000313" key="7">
    <source>
        <dbReference type="EMBL" id="MFC6008596.1"/>
    </source>
</evidence>
<dbReference type="RefSeq" id="WP_345714545.1">
    <property type="nucleotide sequence ID" value="NZ_BAABFP010000002.1"/>
</dbReference>
<dbReference type="InterPro" id="IPR001624">
    <property type="entry name" value="FliE"/>
</dbReference>
<comment type="similarity">
    <text evidence="2 4">Belongs to the FliE family.</text>
</comment>
<dbReference type="PANTHER" id="PTHR34653">
    <property type="match status" value="1"/>
</dbReference>
<name>A0ABW1JI63_9ACTN</name>
<feature type="region of interest" description="Disordered" evidence="6">
    <location>
        <begin position="10"/>
        <end position="32"/>
    </location>
</feature>
<dbReference type="PRINTS" id="PR01006">
    <property type="entry name" value="FLGHOOKFLIE"/>
</dbReference>
<comment type="caution">
    <text evidence="7">The sequence shown here is derived from an EMBL/GenBank/DDBJ whole genome shotgun (WGS) entry which is preliminary data.</text>
</comment>
<dbReference type="PANTHER" id="PTHR34653:SF1">
    <property type="entry name" value="FLAGELLAR HOOK-BASAL BODY COMPLEX PROTEIN FLIE"/>
    <property type="match status" value="1"/>
</dbReference>
<keyword evidence="7" id="KW-0969">Cilium</keyword>
<protein>
    <recommendedName>
        <fullName evidence="4 5">Flagellar hook-basal body complex protein FliE</fullName>
    </recommendedName>
</protein>
<accession>A0ABW1JI63</accession>
<comment type="subcellular location">
    <subcellularLocation>
        <location evidence="1 4">Bacterial flagellum basal body</location>
    </subcellularLocation>
</comment>
<organism evidence="7 8">
    <name type="scientific">Angustibacter luteus</name>
    <dbReference type="NCBI Taxonomy" id="658456"/>
    <lineage>
        <taxon>Bacteria</taxon>
        <taxon>Bacillati</taxon>
        <taxon>Actinomycetota</taxon>
        <taxon>Actinomycetes</taxon>
        <taxon>Kineosporiales</taxon>
        <taxon>Kineosporiaceae</taxon>
    </lineage>
</organism>
<dbReference type="EMBL" id="JBHSRD010000006">
    <property type="protein sequence ID" value="MFC6008596.1"/>
    <property type="molecule type" value="Genomic_DNA"/>
</dbReference>
<evidence type="ECO:0000256" key="5">
    <source>
        <dbReference type="NCBIfam" id="TIGR00205"/>
    </source>
</evidence>
<evidence type="ECO:0000256" key="1">
    <source>
        <dbReference type="ARBA" id="ARBA00004117"/>
    </source>
</evidence>
<evidence type="ECO:0000256" key="4">
    <source>
        <dbReference type="HAMAP-Rule" id="MF_00724"/>
    </source>
</evidence>
<dbReference type="NCBIfam" id="TIGR00205">
    <property type="entry name" value="fliE"/>
    <property type="match status" value="1"/>
</dbReference>
<keyword evidence="3 4" id="KW-0975">Bacterial flagellum</keyword>
<evidence type="ECO:0000256" key="2">
    <source>
        <dbReference type="ARBA" id="ARBA00009272"/>
    </source>
</evidence>
<dbReference type="HAMAP" id="MF_00724">
    <property type="entry name" value="FliE"/>
    <property type="match status" value="1"/>
</dbReference>
<keyword evidence="7" id="KW-0282">Flagellum</keyword>
<dbReference type="Pfam" id="PF02049">
    <property type="entry name" value="FliE"/>
    <property type="match status" value="1"/>
</dbReference>
<evidence type="ECO:0000313" key="8">
    <source>
        <dbReference type="Proteomes" id="UP001596189"/>
    </source>
</evidence>
<sequence>MSIAAIGAALASSASVPTTGLASTGSAGAATGTGATSGTGFAQALEGGLQNLSDVQTKADDLGVKAATGDLTDVHDYMIAATKAELTTELTVTLRNKALDAFNEIMRMQG</sequence>
<reference evidence="8" key="1">
    <citation type="journal article" date="2019" name="Int. J. Syst. Evol. Microbiol.">
        <title>The Global Catalogue of Microorganisms (GCM) 10K type strain sequencing project: providing services to taxonomists for standard genome sequencing and annotation.</title>
        <authorList>
            <consortium name="The Broad Institute Genomics Platform"/>
            <consortium name="The Broad Institute Genome Sequencing Center for Infectious Disease"/>
            <person name="Wu L."/>
            <person name="Ma J."/>
        </authorList>
    </citation>
    <scope>NUCLEOTIDE SEQUENCE [LARGE SCALE GENOMIC DNA]</scope>
    <source>
        <strain evidence="8">KACC 14249</strain>
    </source>
</reference>
<keyword evidence="8" id="KW-1185">Reference proteome</keyword>
<proteinExistence type="inferred from homology"/>
<evidence type="ECO:0000256" key="3">
    <source>
        <dbReference type="ARBA" id="ARBA00023143"/>
    </source>
</evidence>
<keyword evidence="7" id="KW-0966">Cell projection</keyword>
<dbReference type="Proteomes" id="UP001596189">
    <property type="component" value="Unassembled WGS sequence"/>
</dbReference>
<gene>
    <name evidence="4 7" type="primary">fliE</name>
    <name evidence="7" type="ORF">ACFQDO_15775</name>
</gene>
<evidence type="ECO:0000256" key="6">
    <source>
        <dbReference type="SAM" id="MobiDB-lite"/>
    </source>
</evidence>